<evidence type="ECO:0000313" key="3">
    <source>
        <dbReference type="EMBL" id="KAF3335263.1"/>
    </source>
</evidence>
<dbReference type="Pfam" id="PF00012">
    <property type="entry name" value="HSP70"/>
    <property type="match status" value="1"/>
</dbReference>
<dbReference type="Proteomes" id="UP000623129">
    <property type="component" value="Unassembled WGS sequence"/>
</dbReference>
<keyword evidence="4" id="KW-1185">Reference proteome</keyword>
<dbReference type="GO" id="GO:0005524">
    <property type="term" value="F:ATP binding"/>
    <property type="evidence" value="ECO:0007669"/>
    <property type="project" value="UniProtKB-KW"/>
</dbReference>
<proteinExistence type="predicted"/>
<dbReference type="Gene3D" id="3.90.640.10">
    <property type="entry name" value="Actin, Chain A, domain 4"/>
    <property type="match status" value="1"/>
</dbReference>
<reference evidence="3" key="1">
    <citation type="submission" date="2020-01" db="EMBL/GenBank/DDBJ databases">
        <title>Genome sequence of Kobresia littledalei, the first chromosome-level genome in the family Cyperaceae.</title>
        <authorList>
            <person name="Qu G."/>
        </authorList>
    </citation>
    <scope>NUCLEOTIDE SEQUENCE</scope>
    <source>
        <strain evidence="3">C.B.Clarke</strain>
        <tissue evidence="3">Leaf</tissue>
    </source>
</reference>
<comment type="caution">
    <text evidence="3">The sequence shown here is derived from an EMBL/GenBank/DDBJ whole genome shotgun (WGS) entry which is preliminary data.</text>
</comment>
<dbReference type="Gene3D" id="3.30.30.30">
    <property type="match status" value="1"/>
</dbReference>
<evidence type="ECO:0000256" key="1">
    <source>
        <dbReference type="ARBA" id="ARBA00022741"/>
    </source>
</evidence>
<dbReference type="GO" id="GO:0140662">
    <property type="term" value="F:ATP-dependent protein folding chaperone"/>
    <property type="evidence" value="ECO:0007669"/>
    <property type="project" value="InterPro"/>
</dbReference>
<dbReference type="PRINTS" id="PR00301">
    <property type="entry name" value="HEATSHOCK70"/>
</dbReference>
<gene>
    <name evidence="3" type="ORF">FCM35_KLT19770</name>
</gene>
<dbReference type="OrthoDB" id="3789372at2759"/>
<keyword evidence="2" id="KW-0067">ATP-binding</keyword>
<organism evidence="3 4">
    <name type="scientific">Carex littledalei</name>
    <dbReference type="NCBI Taxonomy" id="544730"/>
    <lineage>
        <taxon>Eukaryota</taxon>
        <taxon>Viridiplantae</taxon>
        <taxon>Streptophyta</taxon>
        <taxon>Embryophyta</taxon>
        <taxon>Tracheophyta</taxon>
        <taxon>Spermatophyta</taxon>
        <taxon>Magnoliopsida</taxon>
        <taxon>Liliopsida</taxon>
        <taxon>Poales</taxon>
        <taxon>Cyperaceae</taxon>
        <taxon>Cyperoideae</taxon>
        <taxon>Cariceae</taxon>
        <taxon>Carex</taxon>
        <taxon>Carex subgen. Euthyceras</taxon>
    </lineage>
</organism>
<dbReference type="Gene3D" id="3.30.420.40">
    <property type="match status" value="2"/>
</dbReference>
<name>A0A833VU38_9POAL</name>
<dbReference type="FunFam" id="3.30.30.30:FF:000001">
    <property type="entry name" value="heat shock 70 kDa protein-like"/>
    <property type="match status" value="1"/>
</dbReference>
<protein>
    <submittedName>
        <fullName evidence="3">Heat shock protein 4</fullName>
    </submittedName>
</protein>
<sequence>MASSKMAPAIGIYLGTEYSCVGVWHDGSVEIIANDQGNKTTPSCVAFTPDRRLIGEAAEIQADKNPTNTIFDMNRLIGRRFSDPTVQSNRKLWPFNVIEGAGDKPKIVVQYRGEEKQFYPEELSAMILAKMKKIAQNFLINSIVWDAVVTVPAYFNDSQRRATKKAGDIAGLNVMHIMDEPAAAAVAYSSKYDYFTMEDVLVFDLSISTFDVSVVKNNNGAFKVMTTARDTHLGGKDFDNRLLNYFLQQIKREHKKDISNNPRSIRRLRSACERAKKTLSFAVSTTVEVASLYEGIDFSSNITRDQFNEINMDLFERCMGLVTKCLEDARMKTTCIDKLVLVGSNTQIPMVQKMLQELFHETELCKGINLNSVVAYGAALQSVMLNYCTPPIVTLRGNSLRILQVKVNVHEILHNFTIN</sequence>
<dbReference type="AlphaFoldDB" id="A0A833VU38"/>
<evidence type="ECO:0000313" key="4">
    <source>
        <dbReference type="Proteomes" id="UP000623129"/>
    </source>
</evidence>
<dbReference type="InterPro" id="IPR043129">
    <property type="entry name" value="ATPase_NBD"/>
</dbReference>
<dbReference type="InterPro" id="IPR013126">
    <property type="entry name" value="Hsp_70_fam"/>
</dbReference>
<keyword evidence="1" id="KW-0547">Nucleotide-binding</keyword>
<dbReference type="PANTHER" id="PTHR19375">
    <property type="entry name" value="HEAT SHOCK PROTEIN 70KDA"/>
    <property type="match status" value="1"/>
</dbReference>
<accession>A0A833VU38</accession>
<evidence type="ECO:0000256" key="2">
    <source>
        <dbReference type="ARBA" id="ARBA00022840"/>
    </source>
</evidence>
<dbReference type="FunFam" id="3.90.640.10:FF:000002">
    <property type="entry name" value="Heat shock 70 kDa"/>
    <property type="match status" value="1"/>
</dbReference>
<dbReference type="SUPFAM" id="SSF53067">
    <property type="entry name" value="Actin-like ATPase domain"/>
    <property type="match status" value="2"/>
</dbReference>
<dbReference type="EMBL" id="SWLB01000008">
    <property type="protein sequence ID" value="KAF3335263.1"/>
    <property type="molecule type" value="Genomic_DNA"/>
</dbReference>
<keyword evidence="3" id="KW-0346">Stress response</keyword>